<sequence>MKKLPIYQVDAFADAVFKGNPAAVVTLEKDWLSDELLQNIAAENNLAETAYIIKRKDHYDIRWFTPATEVDLCGHATLASAHVILNLLEQKNKQVVFQSHRSGTLTVTQNKEQLELDFPTDVLEKTDLPEALIQGFGVVPTEIWKGKTDYMLVFDTQDQVEALQPNFHWVARVEARGIIVTAPAKDTSIDFVSRFFAPQSGIDEDPVTGSAHTSLVPYWAKRLNKTTLVAHQVSPRGGIVHCQHQGERVKLAGKSSLYLEGNILLED</sequence>
<dbReference type="Pfam" id="PF02567">
    <property type="entry name" value="PhzC-PhzF"/>
    <property type="match status" value="1"/>
</dbReference>
<organism evidence="4 5">
    <name type="scientific">Microscilla marina ATCC 23134</name>
    <dbReference type="NCBI Taxonomy" id="313606"/>
    <lineage>
        <taxon>Bacteria</taxon>
        <taxon>Pseudomonadati</taxon>
        <taxon>Bacteroidota</taxon>
        <taxon>Cytophagia</taxon>
        <taxon>Cytophagales</taxon>
        <taxon>Microscillaceae</taxon>
        <taxon>Microscilla</taxon>
    </lineage>
</organism>
<dbReference type="GO" id="GO:0005737">
    <property type="term" value="C:cytoplasm"/>
    <property type="evidence" value="ECO:0007669"/>
    <property type="project" value="TreeGrafter"/>
</dbReference>
<dbReference type="PANTHER" id="PTHR13774:SF17">
    <property type="entry name" value="PHENAZINE BIOSYNTHESIS-LIKE DOMAIN-CONTAINING PROTEIN"/>
    <property type="match status" value="1"/>
</dbReference>
<dbReference type="OrthoDB" id="9788221at2"/>
<reference evidence="4 5" key="1">
    <citation type="submission" date="2007-01" db="EMBL/GenBank/DDBJ databases">
        <authorList>
            <person name="Haygood M."/>
            <person name="Podell S."/>
            <person name="Anderson C."/>
            <person name="Hopkinson B."/>
            <person name="Roe K."/>
            <person name="Barbeau K."/>
            <person name="Gaasterland T."/>
            <person name="Ferriera S."/>
            <person name="Johnson J."/>
            <person name="Kravitz S."/>
            <person name="Beeson K."/>
            <person name="Sutton G."/>
            <person name="Rogers Y.-H."/>
            <person name="Friedman R."/>
            <person name="Frazier M."/>
            <person name="Venter J.C."/>
        </authorList>
    </citation>
    <scope>NUCLEOTIDE SEQUENCE [LARGE SCALE GENOMIC DNA]</scope>
    <source>
        <strain evidence="4 5">ATCC 23134</strain>
    </source>
</reference>
<protein>
    <submittedName>
        <fullName evidence="4">Phenazine biosynthesis protein, PhzF family</fullName>
    </submittedName>
</protein>
<dbReference type="AlphaFoldDB" id="A1ZJD1"/>
<dbReference type="SUPFAM" id="SSF54506">
    <property type="entry name" value="Diaminopimelate epimerase-like"/>
    <property type="match status" value="1"/>
</dbReference>
<dbReference type="eggNOG" id="COG0384">
    <property type="taxonomic scope" value="Bacteria"/>
</dbReference>
<evidence type="ECO:0000256" key="3">
    <source>
        <dbReference type="PIRSR" id="PIRSR016184-1"/>
    </source>
</evidence>
<name>A1ZJD1_MICM2</name>
<comment type="caution">
    <text evidence="4">The sequence shown here is derived from an EMBL/GenBank/DDBJ whole genome shotgun (WGS) entry which is preliminary data.</text>
</comment>
<dbReference type="NCBIfam" id="TIGR00654">
    <property type="entry name" value="PhzF_family"/>
    <property type="match status" value="1"/>
</dbReference>
<evidence type="ECO:0000256" key="1">
    <source>
        <dbReference type="ARBA" id="ARBA00008270"/>
    </source>
</evidence>
<evidence type="ECO:0000256" key="2">
    <source>
        <dbReference type="ARBA" id="ARBA00023235"/>
    </source>
</evidence>
<dbReference type="RefSeq" id="WP_002696159.1">
    <property type="nucleotide sequence ID" value="NZ_AAWS01000010.1"/>
</dbReference>
<dbReference type="PIRSF" id="PIRSF016184">
    <property type="entry name" value="PhzC_PhzF"/>
    <property type="match status" value="1"/>
</dbReference>
<comment type="similarity">
    <text evidence="1">Belongs to the PhzF family.</text>
</comment>
<dbReference type="GO" id="GO:0016853">
    <property type="term" value="F:isomerase activity"/>
    <property type="evidence" value="ECO:0007669"/>
    <property type="project" value="UniProtKB-KW"/>
</dbReference>
<gene>
    <name evidence="4" type="ORF">M23134_00551</name>
</gene>
<dbReference type="Proteomes" id="UP000004095">
    <property type="component" value="Unassembled WGS sequence"/>
</dbReference>
<feature type="active site" evidence="3">
    <location>
        <position position="48"/>
    </location>
</feature>
<accession>A1ZJD1</accession>
<keyword evidence="5" id="KW-1185">Reference proteome</keyword>
<proteinExistence type="inferred from homology"/>
<evidence type="ECO:0000313" key="4">
    <source>
        <dbReference type="EMBL" id="EAY29667.1"/>
    </source>
</evidence>
<dbReference type="Gene3D" id="3.10.310.10">
    <property type="entry name" value="Diaminopimelate Epimerase, Chain A, domain 1"/>
    <property type="match status" value="2"/>
</dbReference>
<dbReference type="PANTHER" id="PTHR13774">
    <property type="entry name" value="PHENAZINE BIOSYNTHESIS PROTEIN"/>
    <property type="match status" value="1"/>
</dbReference>
<dbReference type="InterPro" id="IPR003719">
    <property type="entry name" value="Phenazine_PhzF-like"/>
</dbReference>
<evidence type="ECO:0000313" key="5">
    <source>
        <dbReference type="Proteomes" id="UP000004095"/>
    </source>
</evidence>
<dbReference type="EMBL" id="AAWS01000010">
    <property type="protein sequence ID" value="EAY29667.1"/>
    <property type="molecule type" value="Genomic_DNA"/>
</dbReference>
<keyword evidence="2" id="KW-0413">Isomerase</keyword>